<dbReference type="CDD" id="cd10918">
    <property type="entry name" value="CE4_NodB_like_5s_6s"/>
    <property type="match status" value="1"/>
</dbReference>
<dbReference type="EMBL" id="JACHIG010000008">
    <property type="protein sequence ID" value="MBB5033967.1"/>
    <property type="molecule type" value="Genomic_DNA"/>
</dbReference>
<accession>A0A7W7YD27</accession>
<comment type="caution">
    <text evidence="4">The sequence shown here is derived from an EMBL/GenBank/DDBJ whole genome shotgun (WGS) entry which is preliminary data.</text>
</comment>
<dbReference type="GO" id="GO:0005975">
    <property type="term" value="P:carbohydrate metabolic process"/>
    <property type="evidence" value="ECO:0007669"/>
    <property type="project" value="InterPro"/>
</dbReference>
<dbReference type="PROSITE" id="PS51677">
    <property type="entry name" value="NODB"/>
    <property type="match status" value="1"/>
</dbReference>
<dbReference type="SUPFAM" id="SSF88713">
    <property type="entry name" value="Glycoside hydrolase/deacetylase"/>
    <property type="match status" value="1"/>
</dbReference>
<evidence type="ECO:0000256" key="2">
    <source>
        <dbReference type="ARBA" id="ARBA00022729"/>
    </source>
</evidence>
<dbReference type="RefSeq" id="WP_184341308.1">
    <property type="nucleotide sequence ID" value="NZ_JACHIG010000008.1"/>
</dbReference>
<organism evidence="4 5">
    <name type="scientific">Prosthecobacter vanneervenii</name>
    <dbReference type="NCBI Taxonomy" id="48466"/>
    <lineage>
        <taxon>Bacteria</taxon>
        <taxon>Pseudomonadati</taxon>
        <taxon>Verrucomicrobiota</taxon>
        <taxon>Verrucomicrobiia</taxon>
        <taxon>Verrucomicrobiales</taxon>
        <taxon>Verrucomicrobiaceae</taxon>
        <taxon>Prosthecobacter</taxon>
    </lineage>
</organism>
<evidence type="ECO:0000313" key="5">
    <source>
        <dbReference type="Proteomes" id="UP000590740"/>
    </source>
</evidence>
<keyword evidence="2" id="KW-0732">Signal</keyword>
<protein>
    <submittedName>
        <fullName evidence="4">Peptidoglycan/xylan/chitin deacetylase (PgdA/CDA1 family)</fullName>
    </submittedName>
</protein>
<name>A0A7W7YD27_9BACT</name>
<dbReference type="GO" id="GO:0016810">
    <property type="term" value="F:hydrolase activity, acting on carbon-nitrogen (but not peptide) bonds"/>
    <property type="evidence" value="ECO:0007669"/>
    <property type="project" value="InterPro"/>
</dbReference>
<dbReference type="PANTHER" id="PTHR34216">
    <property type="match status" value="1"/>
</dbReference>
<dbReference type="Proteomes" id="UP000590740">
    <property type="component" value="Unassembled WGS sequence"/>
</dbReference>
<dbReference type="GO" id="GO:0005576">
    <property type="term" value="C:extracellular region"/>
    <property type="evidence" value="ECO:0007669"/>
    <property type="project" value="UniProtKB-SubCell"/>
</dbReference>
<comment type="subcellular location">
    <subcellularLocation>
        <location evidence="1">Secreted</location>
    </subcellularLocation>
</comment>
<proteinExistence type="predicted"/>
<dbReference type="Pfam" id="PF01522">
    <property type="entry name" value="Polysacc_deac_1"/>
    <property type="match status" value="1"/>
</dbReference>
<dbReference type="InterPro" id="IPR051398">
    <property type="entry name" value="Polysacch_Deacetylase"/>
</dbReference>
<dbReference type="AlphaFoldDB" id="A0A7W7YD27"/>
<sequence length="251" mass="27765">MKPAHLAIAALLLTITFAWRAIAVEPAAERLVVLTFDDSVASHATFVAPLLKKHGFGATFFITEGFEFLVDKEHYMTWGQIKALDNDGFEIGNHTRKHAGVAKQKPEQLAADVEFIEQQCATYGIPKPVSFCYPGYQTSEPAVKLLRERGYQFARAGGARAYDPATDDPLTMPQAFDGKPDSTLEQFKAAVAQAKDGKIAVMTFHGVPDIKHPWVNTDPAKFEAYMQHLKESGCKVIAMRDLAKVAQLRRN</sequence>
<keyword evidence="5" id="KW-1185">Reference proteome</keyword>
<evidence type="ECO:0000313" key="4">
    <source>
        <dbReference type="EMBL" id="MBB5033967.1"/>
    </source>
</evidence>
<dbReference type="Gene3D" id="3.20.20.370">
    <property type="entry name" value="Glycoside hydrolase/deacetylase"/>
    <property type="match status" value="2"/>
</dbReference>
<feature type="domain" description="NodB homology" evidence="3">
    <location>
        <begin position="30"/>
        <end position="237"/>
    </location>
</feature>
<reference evidence="4 5" key="1">
    <citation type="submission" date="2020-08" db="EMBL/GenBank/DDBJ databases">
        <title>Genomic Encyclopedia of Type Strains, Phase IV (KMG-IV): sequencing the most valuable type-strain genomes for metagenomic binning, comparative biology and taxonomic classification.</title>
        <authorList>
            <person name="Goeker M."/>
        </authorList>
    </citation>
    <scope>NUCLEOTIDE SEQUENCE [LARGE SCALE GENOMIC DNA]</scope>
    <source>
        <strain evidence="4 5">DSM 12252</strain>
    </source>
</reference>
<dbReference type="InterPro" id="IPR002509">
    <property type="entry name" value="NODB_dom"/>
</dbReference>
<evidence type="ECO:0000259" key="3">
    <source>
        <dbReference type="PROSITE" id="PS51677"/>
    </source>
</evidence>
<dbReference type="InterPro" id="IPR011330">
    <property type="entry name" value="Glyco_hydro/deAcase_b/a-brl"/>
</dbReference>
<evidence type="ECO:0000256" key="1">
    <source>
        <dbReference type="ARBA" id="ARBA00004613"/>
    </source>
</evidence>
<gene>
    <name evidence="4" type="ORF">HNQ65_003558</name>
</gene>
<dbReference type="PANTHER" id="PTHR34216:SF3">
    <property type="entry name" value="POLY-BETA-1,6-N-ACETYL-D-GLUCOSAMINE N-DEACETYLASE"/>
    <property type="match status" value="1"/>
</dbReference>